<keyword evidence="5" id="KW-0732">Signal</keyword>
<dbReference type="CDD" id="cd00063">
    <property type="entry name" value="FN3"/>
    <property type="match status" value="1"/>
</dbReference>
<proteinExistence type="predicted"/>
<dbReference type="InterPro" id="IPR007110">
    <property type="entry name" value="Ig-like_dom"/>
</dbReference>
<dbReference type="InterPro" id="IPR036179">
    <property type="entry name" value="Ig-like_dom_sf"/>
</dbReference>
<keyword evidence="4" id="KW-1133">Transmembrane helix</keyword>
<dbReference type="Pfam" id="PF13927">
    <property type="entry name" value="Ig_3"/>
    <property type="match status" value="1"/>
</dbReference>
<dbReference type="PROSITE" id="PS50853">
    <property type="entry name" value="FN3"/>
    <property type="match status" value="1"/>
</dbReference>
<reference evidence="8" key="1">
    <citation type="submission" date="2022-11" db="UniProtKB">
        <authorList>
            <consortium name="EnsemblMetazoa"/>
        </authorList>
    </citation>
    <scope>IDENTIFICATION</scope>
</reference>
<dbReference type="InterPro" id="IPR036116">
    <property type="entry name" value="FN3_sf"/>
</dbReference>
<feature type="signal peptide" evidence="5">
    <location>
        <begin position="1"/>
        <end position="25"/>
    </location>
</feature>
<evidence type="ECO:0000256" key="5">
    <source>
        <dbReference type="SAM" id="SignalP"/>
    </source>
</evidence>
<evidence type="ECO:0000313" key="8">
    <source>
        <dbReference type="EnsemblMetazoa" id="XP_028516696.1"/>
    </source>
</evidence>
<dbReference type="InterPro" id="IPR003961">
    <property type="entry name" value="FN3_dom"/>
</dbReference>
<dbReference type="RefSeq" id="XP_028516696.1">
    <property type="nucleotide sequence ID" value="XM_028660895.1"/>
</dbReference>
<feature type="region of interest" description="Disordered" evidence="3">
    <location>
        <begin position="498"/>
        <end position="524"/>
    </location>
</feature>
<keyword evidence="4" id="KW-0472">Membrane</keyword>
<keyword evidence="9" id="KW-1185">Reference proteome</keyword>
<dbReference type="PANTHER" id="PTHR44170">
    <property type="entry name" value="PROTEIN SIDEKICK"/>
    <property type="match status" value="1"/>
</dbReference>
<dbReference type="SMART" id="SM00408">
    <property type="entry name" value="IGc2"/>
    <property type="match status" value="3"/>
</dbReference>
<dbReference type="EnsemblMetazoa" id="XM_028660895.1">
    <property type="protein sequence ID" value="XP_028516696.1"/>
    <property type="gene ID" value="LOC110245129"/>
</dbReference>
<dbReference type="OrthoDB" id="5990505at2759"/>
<dbReference type="SMART" id="SM00409">
    <property type="entry name" value="IG"/>
    <property type="match status" value="3"/>
</dbReference>
<accession>A0A913YRD6</accession>
<dbReference type="InterPro" id="IPR003598">
    <property type="entry name" value="Ig_sub2"/>
</dbReference>
<dbReference type="InterPro" id="IPR003599">
    <property type="entry name" value="Ig_sub"/>
</dbReference>
<sequence length="561" mass="62283">MMYSGLCASSYTCVILMMLFRDSDAAARFTKHPADTLYVVKGQTARFTWDYHVDNINTEFDARSPRWYFHNNTSWLVGYGDAFDGRKFKIDTNTCPARLRIPTVRVSVEGKATLVITDVTMADSGTYGCRLFLSSGPLSSMPTSKSQLIVTETPRFTSKPSPKVIFIESSFFSLTCAAVGTPTPNVTWIQVITGVTISKGQGTAVLLLPNINRSQSGEYECQAVNNPNEAPVIAKTMITVYYKPIVDKVLSTTNISSWADNTIDLRCYWSSSLPIPSWTWYKPNGDTITTNVRSISNGSEVTVLTGNNNHDYGMYRCEATNIAGSDHHNISVTRLFPPGRIQLIEVASIRSSSVTIIWARPADNGGSPVTTYKVLIDSKTFHINSSKLLAYQEITGLQEQTEYKITVLAGNVAGYGDASIKVFNTTIQEPKRESCTASSQHSSVSDTKIGILAAFLALSLITIAILLAFIVWKHRMTNSQNTKQEQKNEQVYENADAIGMGPLTSPSRHPLQSKEKPKPDKTPAKIKNIINSSTQQHFKNLRAHHQRMNLYEKAYPRTKHR</sequence>
<feature type="transmembrane region" description="Helical" evidence="4">
    <location>
        <begin position="449"/>
        <end position="472"/>
    </location>
</feature>
<evidence type="ECO:0000313" key="9">
    <source>
        <dbReference type="Proteomes" id="UP000887567"/>
    </source>
</evidence>
<dbReference type="SUPFAM" id="SSF49265">
    <property type="entry name" value="Fibronectin type III"/>
    <property type="match status" value="1"/>
</dbReference>
<feature type="domain" description="Ig-like" evidence="6">
    <location>
        <begin position="244"/>
        <end position="333"/>
    </location>
</feature>
<protein>
    <submittedName>
        <fullName evidence="8">Uncharacterized protein</fullName>
    </submittedName>
</protein>
<evidence type="ECO:0000256" key="1">
    <source>
        <dbReference type="ARBA" id="ARBA00022737"/>
    </source>
</evidence>
<keyword evidence="4" id="KW-0812">Transmembrane</keyword>
<feature type="chain" id="PRO_5037102865" evidence="5">
    <location>
        <begin position="26"/>
        <end position="561"/>
    </location>
</feature>
<evidence type="ECO:0000256" key="2">
    <source>
        <dbReference type="ARBA" id="ARBA00023157"/>
    </source>
</evidence>
<dbReference type="SMART" id="SM00060">
    <property type="entry name" value="FN3"/>
    <property type="match status" value="1"/>
</dbReference>
<dbReference type="KEGG" id="epa:110245129"/>
<dbReference type="GO" id="GO:0016020">
    <property type="term" value="C:membrane"/>
    <property type="evidence" value="ECO:0007669"/>
    <property type="project" value="UniProtKB-SubCell"/>
</dbReference>
<dbReference type="Gene3D" id="2.60.40.10">
    <property type="entry name" value="Immunoglobulins"/>
    <property type="match status" value="4"/>
</dbReference>
<dbReference type="AlphaFoldDB" id="A0A913YRD6"/>
<name>A0A913YRD6_EXADI</name>
<dbReference type="PROSITE" id="PS50835">
    <property type="entry name" value="IG_LIKE"/>
    <property type="match status" value="2"/>
</dbReference>
<keyword evidence="1" id="KW-0677">Repeat</keyword>
<dbReference type="Proteomes" id="UP000887567">
    <property type="component" value="Unplaced"/>
</dbReference>
<dbReference type="GO" id="GO:0098609">
    <property type="term" value="P:cell-cell adhesion"/>
    <property type="evidence" value="ECO:0007669"/>
    <property type="project" value="TreeGrafter"/>
</dbReference>
<dbReference type="Pfam" id="PF00041">
    <property type="entry name" value="fn3"/>
    <property type="match status" value="1"/>
</dbReference>
<feature type="domain" description="Ig-like" evidence="6">
    <location>
        <begin position="154"/>
        <end position="239"/>
    </location>
</feature>
<evidence type="ECO:0000259" key="7">
    <source>
        <dbReference type="PROSITE" id="PS50853"/>
    </source>
</evidence>
<dbReference type="CDD" id="cd00096">
    <property type="entry name" value="Ig"/>
    <property type="match status" value="2"/>
</dbReference>
<evidence type="ECO:0000256" key="3">
    <source>
        <dbReference type="SAM" id="MobiDB-lite"/>
    </source>
</evidence>
<dbReference type="InterPro" id="IPR013783">
    <property type="entry name" value="Ig-like_fold"/>
</dbReference>
<keyword evidence="2" id="KW-1015">Disulfide bond</keyword>
<dbReference type="PANTHER" id="PTHR44170:SF6">
    <property type="entry name" value="CONTACTIN"/>
    <property type="match status" value="1"/>
</dbReference>
<feature type="compositionally biased region" description="Basic and acidic residues" evidence="3">
    <location>
        <begin position="512"/>
        <end position="523"/>
    </location>
</feature>
<evidence type="ECO:0000256" key="4">
    <source>
        <dbReference type="SAM" id="Phobius"/>
    </source>
</evidence>
<feature type="domain" description="Fibronectin type-III" evidence="7">
    <location>
        <begin position="337"/>
        <end position="430"/>
    </location>
</feature>
<evidence type="ECO:0000259" key="6">
    <source>
        <dbReference type="PROSITE" id="PS50835"/>
    </source>
</evidence>
<dbReference type="GeneID" id="110245129"/>
<organism evidence="8 9">
    <name type="scientific">Exaiptasia diaphana</name>
    <name type="common">Tropical sea anemone</name>
    <name type="synonym">Aiptasia pulchella</name>
    <dbReference type="NCBI Taxonomy" id="2652724"/>
    <lineage>
        <taxon>Eukaryota</taxon>
        <taxon>Metazoa</taxon>
        <taxon>Cnidaria</taxon>
        <taxon>Anthozoa</taxon>
        <taxon>Hexacorallia</taxon>
        <taxon>Actiniaria</taxon>
        <taxon>Aiptasiidae</taxon>
        <taxon>Exaiptasia</taxon>
    </lineage>
</organism>
<dbReference type="OMA" id="CANYTFS"/>
<dbReference type="SUPFAM" id="SSF48726">
    <property type="entry name" value="Immunoglobulin"/>
    <property type="match status" value="3"/>
</dbReference>